<keyword evidence="3" id="KW-1185">Reference proteome</keyword>
<proteinExistence type="predicted"/>
<protein>
    <submittedName>
        <fullName evidence="2">Uncharacterized protein</fullName>
    </submittedName>
</protein>
<gene>
    <name evidence="2" type="ORF">OMAG_001340</name>
</gene>
<sequence length="41" mass="4654">MRGANYASDNIPLVLYFAFLGIDNPIIILLNKNFLTHFIIS</sequence>
<accession>A0A0F0CTP4</accession>
<dbReference type="Proteomes" id="UP000033428">
    <property type="component" value="Unassembled WGS sequence"/>
</dbReference>
<evidence type="ECO:0000313" key="3">
    <source>
        <dbReference type="Proteomes" id="UP000033428"/>
    </source>
</evidence>
<reference evidence="2 3" key="1">
    <citation type="submission" date="2015-02" db="EMBL/GenBank/DDBJ databases">
        <title>Single-cell genomics of uncultivated deep-branching MTB reveals a conserved set of magnetosome genes.</title>
        <authorList>
            <person name="Kolinko S."/>
            <person name="Richter M."/>
            <person name="Glockner F.O."/>
            <person name="Brachmann A."/>
            <person name="Schuler D."/>
        </authorList>
    </citation>
    <scope>NUCLEOTIDE SEQUENCE [LARGE SCALE GENOMIC DNA]</scope>
    <source>
        <strain evidence="2">SKK-01</strain>
    </source>
</reference>
<dbReference type="AlphaFoldDB" id="A0A0F0CTP4"/>
<dbReference type="EMBL" id="JYNY01000263">
    <property type="protein sequence ID" value="KJJ84795.1"/>
    <property type="molecule type" value="Genomic_DNA"/>
</dbReference>
<organism evidence="2 3">
    <name type="scientific">Candidatus Omnitrophus magneticus</name>
    <dbReference type="NCBI Taxonomy" id="1609969"/>
    <lineage>
        <taxon>Bacteria</taxon>
        <taxon>Pseudomonadati</taxon>
        <taxon>Candidatus Omnitrophota</taxon>
        <taxon>Candidatus Omnitrophus</taxon>
    </lineage>
</organism>
<comment type="caution">
    <text evidence="2">The sequence shown here is derived from an EMBL/GenBank/DDBJ whole genome shotgun (WGS) entry which is preliminary data.</text>
</comment>
<evidence type="ECO:0000313" key="2">
    <source>
        <dbReference type="EMBL" id="KJJ84795.1"/>
    </source>
</evidence>
<keyword evidence="1" id="KW-0812">Transmembrane</keyword>
<keyword evidence="1" id="KW-1133">Transmembrane helix</keyword>
<feature type="transmembrane region" description="Helical" evidence="1">
    <location>
        <begin position="13"/>
        <end position="31"/>
    </location>
</feature>
<name>A0A0F0CTP4_9BACT</name>
<evidence type="ECO:0000256" key="1">
    <source>
        <dbReference type="SAM" id="Phobius"/>
    </source>
</evidence>
<keyword evidence="1" id="KW-0472">Membrane</keyword>